<evidence type="ECO:0000313" key="2">
    <source>
        <dbReference type="Proteomes" id="UP001638806"/>
    </source>
</evidence>
<dbReference type="Proteomes" id="UP001638806">
    <property type="component" value="Unassembled WGS sequence"/>
</dbReference>
<reference evidence="1" key="1">
    <citation type="submission" date="2024-12" db="EMBL/GenBank/DDBJ databases">
        <title>Comparative genomics and development of molecular markers within Purpureocillium lilacinum and among Purpureocillium species.</title>
        <authorList>
            <person name="Yeh Z.-Y."/>
            <person name="Ni N.-T."/>
            <person name="Lo P.-H."/>
            <person name="Mushyakhwo K."/>
            <person name="Lin C.-F."/>
            <person name="Nai Y.-S."/>
        </authorList>
    </citation>
    <scope>NUCLEOTIDE SEQUENCE</scope>
    <source>
        <strain evidence="1">NCHU-NPUST-175</strain>
    </source>
</reference>
<dbReference type="EMBL" id="JBGNUJ010000008">
    <property type="protein sequence ID" value="KAL3956017.1"/>
    <property type="molecule type" value="Genomic_DNA"/>
</dbReference>
<gene>
    <name evidence="1" type="ORF">ACCO45_008863</name>
</gene>
<accession>A0ACC4DI25</accession>
<proteinExistence type="predicted"/>
<evidence type="ECO:0000313" key="1">
    <source>
        <dbReference type="EMBL" id="KAL3956017.1"/>
    </source>
</evidence>
<organism evidence="1 2">
    <name type="scientific">Purpureocillium lilacinum</name>
    <name type="common">Paecilomyces lilacinus</name>
    <dbReference type="NCBI Taxonomy" id="33203"/>
    <lineage>
        <taxon>Eukaryota</taxon>
        <taxon>Fungi</taxon>
        <taxon>Dikarya</taxon>
        <taxon>Ascomycota</taxon>
        <taxon>Pezizomycotina</taxon>
        <taxon>Sordariomycetes</taxon>
        <taxon>Hypocreomycetidae</taxon>
        <taxon>Hypocreales</taxon>
        <taxon>Ophiocordycipitaceae</taxon>
        <taxon>Purpureocillium</taxon>
    </lineage>
</organism>
<comment type="caution">
    <text evidence="1">The sequence shown here is derived from an EMBL/GenBank/DDBJ whole genome shotgun (WGS) entry which is preliminary data.</text>
</comment>
<name>A0ACC4DI25_PURLI</name>
<protein>
    <submittedName>
        <fullName evidence="1">Uncharacterized protein</fullName>
    </submittedName>
</protein>
<sequence length="79" mass="8471">MGCEDTKTDRKSINGREKENNVADQADYSRRLDISFGHGSTSAPSLQISYISNHRAGSKPGSKSNTIAVDVDIAACRGN</sequence>
<keyword evidence="2" id="KW-1185">Reference proteome</keyword>